<evidence type="ECO:0000313" key="3">
    <source>
        <dbReference type="Proteomes" id="UP001054945"/>
    </source>
</evidence>
<sequence length="137" mass="15976">MEDNEELHNIPLKKSKRSEEGENDKLDHSVNGSFKQQHGFHPHAERFVKKDTSVSHQESKKTKKHKHNQQFGTQFPHKQNFNFQRFNHNKKAQNNDDSVQITDSSGKKIVSSNSRLGAFEINPKKFKNNLIYGKKHL</sequence>
<feature type="compositionally biased region" description="Basic and acidic residues" evidence="1">
    <location>
        <begin position="17"/>
        <end position="28"/>
    </location>
</feature>
<protein>
    <submittedName>
        <fullName evidence="2">Uncharacterized protein</fullName>
    </submittedName>
</protein>
<gene>
    <name evidence="2" type="ORF">CEXT_493811</name>
</gene>
<accession>A0AAV4M760</accession>
<organism evidence="2 3">
    <name type="scientific">Caerostris extrusa</name>
    <name type="common">Bark spider</name>
    <name type="synonym">Caerostris bankana</name>
    <dbReference type="NCBI Taxonomy" id="172846"/>
    <lineage>
        <taxon>Eukaryota</taxon>
        <taxon>Metazoa</taxon>
        <taxon>Ecdysozoa</taxon>
        <taxon>Arthropoda</taxon>
        <taxon>Chelicerata</taxon>
        <taxon>Arachnida</taxon>
        <taxon>Araneae</taxon>
        <taxon>Araneomorphae</taxon>
        <taxon>Entelegynae</taxon>
        <taxon>Araneoidea</taxon>
        <taxon>Araneidae</taxon>
        <taxon>Caerostris</taxon>
    </lineage>
</organism>
<name>A0AAV4M760_CAEEX</name>
<evidence type="ECO:0000256" key="1">
    <source>
        <dbReference type="SAM" id="MobiDB-lite"/>
    </source>
</evidence>
<feature type="compositionally biased region" description="Basic and acidic residues" evidence="1">
    <location>
        <begin position="42"/>
        <end position="60"/>
    </location>
</feature>
<evidence type="ECO:0000313" key="2">
    <source>
        <dbReference type="EMBL" id="GIX68214.1"/>
    </source>
</evidence>
<dbReference type="EMBL" id="BPLR01001938">
    <property type="protein sequence ID" value="GIX68214.1"/>
    <property type="molecule type" value="Genomic_DNA"/>
</dbReference>
<proteinExistence type="predicted"/>
<reference evidence="2 3" key="1">
    <citation type="submission" date="2021-06" db="EMBL/GenBank/DDBJ databases">
        <title>Caerostris extrusa draft genome.</title>
        <authorList>
            <person name="Kono N."/>
            <person name="Arakawa K."/>
        </authorList>
    </citation>
    <scope>NUCLEOTIDE SEQUENCE [LARGE SCALE GENOMIC DNA]</scope>
</reference>
<comment type="caution">
    <text evidence="2">The sequence shown here is derived from an EMBL/GenBank/DDBJ whole genome shotgun (WGS) entry which is preliminary data.</text>
</comment>
<dbReference type="Proteomes" id="UP001054945">
    <property type="component" value="Unassembled WGS sequence"/>
</dbReference>
<dbReference type="AlphaFoldDB" id="A0AAV4M760"/>
<feature type="region of interest" description="Disordered" evidence="1">
    <location>
        <begin position="1"/>
        <end position="74"/>
    </location>
</feature>
<keyword evidence="3" id="KW-1185">Reference proteome</keyword>